<gene>
    <name evidence="3" type="ORF">EYH15_05025</name>
    <name evidence="4" type="ORF">EYH21_00210</name>
</gene>
<comment type="caution">
    <text evidence="3">The sequence shown here is derived from an EMBL/GenBank/DDBJ whole genome shotgun (WGS) entry which is preliminary data.</text>
</comment>
<reference evidence="3" key="1">
    <citation type="journal article" date="2020" name="ISME J.">
        <title>Gammaproteobacteria mediating utilization of methyl-, sulfur- and petroleum organic compounds in deep ocean hydrothermal plumes.</title>
        <authorList>
            <person name="Zhou Z."/>
            <person name="Liu Y."/>
            <person name="Pan J."/>
            <person name="Cron B.R."/>
            <person name="Toner B.M."/>
            <person name="Anantharaman K."/>
            <person name="Breier J.A."/>
            <person name="Dick G.J."/>
            <person name="Li M."/>
        </authorList>
    </citation>
    <scope>NUCLEOTIDE SEQUENCE</scope>
    <source>
        <strain evidence="3">SZUA-1453</strain>
        <strain evidence="4">SZUA-1471</strain>
    </source>
</reference>
<proteinExistence type="predicted"/>
<dbReference type="GO" id="GO:0003676">
    <property type="term" value="F:nucleic acid binding"/>
    <property type="evidence" value="ECO:0007669"/>
    <property type="project" value="InterPro"/>
</dbReference>
<dbReference type="AlphaFoldDB" id="A0A833E236"/>
<dbReference type="PANTHER" id="PTHR30255:SF3">
    <property type="entry name" value="SINGLE-STRANDED-DNA-SPECIFIC EXONUCLEASE RECJ"/>
    <property type="match status" value="1"/>
</dbReference>
<dbReference type="EMBL" id="DQUI01000084">
    <property type="protein sequence ID" value="HIP84832.1"/>
    <property type="molecule type" value="Genomic_DNA"/>
</dbReference>
<dbReference type="InterPro" id="IPR003156">
    <property type="entry name" value="DHHA1_dom"/>
</dbReference>
<evidence type="ECO:0000313" key="3">
    <source>
        <dbReference type="EMBL" id="HIP84832.1"/>
    </source>
</evidence>
<dbReference type="Pfam" id="PF02272">
    <property type="entry name" value="DHHA1"/>
    <property type="match status" value="1"/>
</dbReference>
<dbReference type="InterPro" id="IPR053584">
    <property type="entry name" value="RecJ_exonuclease"/>
</dbReference>
<sequence length="469" mass="54160">MELQLRQATKTLMEKREENILVCTHVDTDGITSRVILEELFNRLEIEGDFKFLKQLNMETLEDIPFKDYNLIIFADLGSGQISLIGKKMEEYNLWGVRDHSVIVLDHHIPAQSKIPDNLIHVNPWSDNLDGGREICGAGVAYKFAKSCNPSYTDLARYAVLGAVGDIQNLGGSFIGMNREILEDAKVRGDVLEFPDLQFYGKHTRPMFVSMRYFTDVRTDLMNNDSRIVNFIKRINEKYNLEIDPREPICSLSHGEKRVIGSEFLSRCNKYVPLSWVKYLPKVIFGMSYEFRGETVMTPLRNLEEFSTCINACSRYGDYKTPLEVLKGNRGKYYNRMLYMLNKHKRNLFKALKYIREEVEIIQRDKFQYFEIERDKIEEGIVGIVAGMSYSIEDVDWRKPIFAIKERDKGYKVSARCPKLLTFAQDINLGDVISYASRKVGGIGGGHKFACGAYIPYKEDFIDHIENRL</sequence>
<dbReference type="Gene3D" id="3.10.310.30">
    <property type="match status" value="1"/>
</dbReference>
<accession>A0A833E236</accession>
<dbReference type="SUPFAM" id="SSF64182">
    <property type="entry name" value="DHH phosphoesterases"/>
    <property type="match status" value="1"/>
</dbReference>
<dbReference type="Proteomes" id="UP000618343">
    <property type="component" value="Unassembled WGS sequence"/>
</dbReference>
<dbReference type="Gene3D" id="3.90.1640.30">
    <property type="match status" value="1"/>
</dbReference>
<dbReference type="NCBIfam" id="NF040701">
    <property type="entry name" value="RecJ_Meth"/>
    <property type="match status" value="1"/>
</dbReference>
<dbReference type="InterPro" id="IPR038763">
    <property type="entry name" value="DHH_sf"/>
</dbReference>
<dbReference type="InterPro" id="IPR051673">
    <property type="entry name" value="SSDNA_exonuclease_RecJ"/>
</dbReference>
<organism evidence="3 5">
    <name type="scientific">Methanothermococcus okinawensis</name>
    <dbReference type="NCBI Taxonomy" id="155863"/>
    <lineage>
        <taxon>Archaea</taxon>
        <taxon>Methanobacteriati</taxon>
        <taxon>Methanobacteriota</taxon>
        <taxon>Methanomada group</taxon>
        <taxon>Methanococci</taxon>
        <taxon>Methanococcales</taxon>
        <taxon>Methanococcaceae</taxon>
        <taxon>Methanothermococcus</taxon>
    </lineage>
</organism>
<name>A0A833E236_9EURY</name>
<dbReference type="EMBL" id="DQUO01000001">
    <property type="protein sequence ID" value="HIP90714.1"/>
    <property type="molecule type" value="Genomic_DNA"/>
</dbReference>
<evidence type="ECO:0000313" key="5">
    <source>
        <dbReference type="Proteomes" id="UP000643554"/>
    </source>
</evidence>
<dbReference type="Proteomes" id="UP000643554">
    <property type="component" value="Unassembled WGS sequence"/>
</dbReference>
<protein>
    <submittedName>
        <fullName evidence="3">DHH family phosphoesterase</fullName>
    </submittedName>
</protein>
<evidence type="ECO:0000259" key="1">
    <source>
        <dbReference type="Pfam" id="PF01368"/>
    </source>
</evidence>
<feature type="domain" description="DDH" evidence="1">
    <location>
        <begin position="19"/>
        <end position="147"/>
    </location>
</feature>
<evidence type="ECO:0000259" key="2">
    <source>
        <dbReference type="Pfam" id="PF02272"/>
    </source>
</evidence>
<evidence type="ECO:0000313" key="4">
    <source>
        <dbReference type="EMBL" id="HIP90714.1"/>
    </source>
</evidence>
<dbReference type="GO" id="GO:0004527">
    <property type="term" value="F:exonuclease activity"/>
    <property type="evidence" value="ECO:0007669"/>
    <property type="project" value="UniProtKB-KW"/>
</dbReference>
<dbReference type="PANTHER" id="PTHR30255">
    <property type="entry name" value="SINGLE-STRANDED-DNA-SPECIFIC EXONUCLEASE RECJ"/>
    <property type="match status" value="1"/>
</dbReference>
<dbReference type="Pfam" id="PF01368">
    <property type="entry name" value="DHH"/>
    <property type="match status" value="1"/>
</dbReference>
<dbReference type="InterPro" id="IPR001667">
    <property type="entry name" value="DDH_dom"/>
</dbReference>
<feature type="domain" description="DHHA1" evidence="2">
    <location>
        <begin position="368"/>
        <end position="464"/>
    </location>
</feature>